<sequence>MALPITAAGFSWTHTDRDQPAVGPLDLQIAAGEKVLLLGASGAGKSTFLHAVAGVLPEESGEATGELLVGGEKPDPRRGSTGLVLQDPDSQVIFSRIGDDVAFGMENLGLPAEVIEAQIPESLQALGLDLPPEHPSAALSGGQKQRLALAGIHAMAPEVIVLDEPAANIDPASATEVRDAVLTVQAETAATMLVVEHRVELWIDHVDRVIVLGREGIVLQGPPDQIFTDPELTETLIDCGIWMPQRSPTPRRGGNDGTGRTSGRLGEVLLRTDRLSVARPRMSAPAATDLELCLRAGQALGIVGANGTGKSTTALTLAGLLPEFSGQVLAEAALREGTKRARPFAWPSKQLAERIGMVFQEPAHQFLTSSVAAELELGPRLAGWSASETQARVNELLEGLGLSGLAHAHPQSLSGGEKRRLSVAAMLAPRPRVLVVDEPTFGQDALTWAGLVEMFLDALEHGSAVVAVSHDHAFLEEIGADGLELGDHGRLERIDTSGSESHVRAGDRDE</sequence>
<feature type="domain" description="ABC transporter" evidence="6">
    <location>
        <begin position="5"/>
        <end position="239"/>
    </location>
</feature>
<name>A0A0B9A5W4_BRELN</name>
<dbReference type="PROSITE" id="PS00211">
    <property type="entry name" value="ABC_TRANSPORTER_1"/>
    <property type="match status" value="1"/>
</dbReference>
<dbReference type="Gene3D" id="3.40.50.300">
    <property type="entry name" value="P-loop containing nucleotide triphosphate hydrolases"/>
    <property type="match status" value="2"/>
</dbReference>
<dbReference type="OrthoDB" id="501320at2"/>
<evidence type="ECO:0000256" key="5">
    <source>
        <dbReference type="SAM" id="MobiDB-lite"/>
    </source>
</evidence>
<dbReference type="Proteomes" id="UP000031488">
    <property type="component" value="Unassembled WGS sequence"/>
</dbReference>
<feature type="region of interest" description="Disordered" evidence="5">
    <location>
        <begin position="243"/>
        <end position="263"/>
    </location>
</feature>
<reference evidence="7 8" key="1">
    <citation type="submission" date="2014-11" db="EMBL/GenBank/DDBJ databases">
        <title>Draft Genome Sequence of Brevibacterium linens AE038-8.</title>
        <authorList>
            <person name="Maizel D."/>
            <person name="Utturkar S.M."/>
            <person name="Brown S.D."/>
            <person name="Ferrero M."/>
            <person name="Rosen B.P."/>
        </authorList>
    </citation>
    <scope>NUCLEOTIDE SEQUENCE [LARGE SCALE GENOMIC DNA]</scope>
    <source>
        <strain evidence="7 8">AE038-8</strain>
    </source>
</reference>
<keyword evidence="4" id="KW-0067">ATP-binding</keyword>
<evidence type="ECO:0000256" key="2">
    <source>
        <dbReference type="ARBA" id="ARBA00022448"/>
    </source>
</evidence>
<dbReference type="SUPFAM" id="SSF52540">
    <property type="entry name" value="P-loop containing nucleoside triphosphate hydrolases"/>
    <property type="match status" value="2"/>
</dbReference>
<dbReference type="GO" id="GO:0042626">
    <property type="term" value="F:ATPase-coupled transmembrane transporter activity"/>
    <property type="evidence" value="ECO:0007669"/>
    <property type="project" value="TreeGrafter"/>
</dbReference>
<keyword evidence="8" id="KW-1185">Reference proteome</keyword>
<dbReference type="SMART" id="SM00382">
    <property type="entry name" value="AAA"/>
    <property type="match status" value="2"/>
</dbReference>
<proteinExistence type="inferred from homology"/>
<dbReference type="RefSeq" id="WP_052239668.1">
    <property type="nucleotide sequence ID" value="NZ_JTJZ01000011.1"/>
</dbReference>
<dbReference type="GO" id="GO:0043190">
    <property type="term" value="C:ATP-binding cassette (ABC) transporter complex"/>
    <property type="evidence" value="ECO:0007669"/>
    <property type="project" value="TreeGrafter"/>
</dbReference>
<evidence type="ECO:0000259" key="6">
    <source>
        <dbReference type="PROSITE" id="PS50893"/>
    </source>
</evidence>
<protein>
    <submittedName>
        <fullName evidence="7">ABC transporter related protein</fullName>
    </submittedName>
</protein>
<comment type="similarity">
    <text evidence="1">Belongs to the ABC transporter superfamily.</text>
</comment>
<dbReference type="PANTHER" id="PTHR43553">
    <property type="entry name" value="HEAVY METAL TRANSPORTER"/>
    <property type="match status" value="1"/>
</dbReference>
<dbReference type="CDD" id="cd03225">
    <property type="entry name" value="ABC_cobalt_CbiO_domain1"/>
    <property type="match status" value="2"/>
</dbReference>
<dbReference type="AlphaFoldDB" id="A0A0B9A5W4"/>
<keyword evidence="3" id="KW-0547">Nucleotide-binding</keyword>
<keyword evidence="2" id="KW-0813">Transport</keyword>
<dbReference type="InterPro" id="IPR003593">
    <property type="entry name" value="AAA+_ATPase"/>
</dbReference>
<evidence type="ECO:0000256" key="3">
    <source>
        <dbReference type="ARBA" id="ARBA00022741"/>
    </source>
</evidence>
<evidence type="ECO:0000256" key="1">
    <source>
        <dbReference type="ARBA" id="ARBA00005417"/>
    </source>
</evidence>
<dbReference type="GO" id="GO:0016887">
    <property type="term" value="F:ATP hydrolysis activity"/>
    <property type="evidence" value="ECO:0007669"/>
    <property type="project" value="InterPro"/>
</dbReference>
<dbReference type="PANTHER" id="PTHR43553:SF24">
    <property type="entry name" value="ENERGY-COUPLING FACTOR TRANSPORTER ATP-BINDING PROTEIN ECFA1"/>
    <property type="match status" value="1"/>
</dbReference>
<dbReference type="InterPro" id="IPR017871">
    <property type="entry name" value="ABC_transporter-like_CS"/>
</dbReference>
<dbReference type="InterPro" id="IPR003439">
    <property type="entry name" value="ABC_transporter-like_ATP-bd"/>
</dbReference>
<evidence type="ECO:0000313" key="7">
    <source>
        <dbReference type="EMBL" id="KHS54119.1"/>
    </source>
</evidence>
<organism evidence="7 8">
    <name type="scientific">Brevibacterium linens</name>
    <dbReference type="NCBI Taxonomy" id="1703"/>
    <lineage>
        <taxon>Bacteria</taxon>
        <taxon>Bacillati</taxon>
        <taxon>Actinomycetota</taxon>
        <taxon>Actinomycetes</taxon>
        <taxon>Micrococcales</taxon>
        <taxon>Brevibacteriaceae</taxon>
        <taxon>Brevibacterium</taxon>
    </lineage>
</organism>
<dbReference type="GO" id="GO:0005524">
    <property type="term" value="F:ATP binding"/>
    <property type="evidence" value="ECO:0007669"/>
    <property type="project" value="UniProtKB-KW"/>
</dbReference>
<dbReference type="PROSITE" id="PS50893">
    <property type="entry name" value="ABC_TRANSPORTER_2"/>
    <property type="match status" value="2"/>
</dbReference>
<evidence type="ECO:0000256" key="4">
    <source>
        <dbReference type="ARBA" id="ARBA00022840"/>
    </source>
</evidence>
<dbReference type="EMBL" id="JTJZ01000011">
    <property type="protein sequence ID" value="KHS54119.1"/>
    <property type="molecule type" value="Genomic_DNA"/>
</dbReference>
<dbReference type="PATRIC" id="fig|1703.6.peg.211"/>
<evidence type="ECO:0000313" key="8">
    <source>
        <dbReference type="Proteomes" id="UP000031488"/>
    </source>
</evidence>
<dbReference type="InterPro" id="IPR015856">
    <property type="entry name" value="ABC_transpr_CbiO/EcfA_su"/>
</dbReference>
<accession>A0A0B9A5W4</accession>
<comment type="caution">
    <text evidence="7">The sequence shown here is derived from an EMBL/GenBank/DDBJ whole genome shotgun (WGS) entry which is preliminary data.</text>
</comment>
<dbReference type="InterPro" id="IPR050095">
    <property type="entry name" value="ECF_ABC_transporter_ATP-bd"/>
</dbReference>
<dbReference type="InterPro" id="IPR027417">
    <property type="entry name" value="P-loop_NTPase"/>
</dbReference>
<gene>
    <name evidence="7" type="ORF">AE0388_0326</name>
</gene>
<dbReference type="Pfam" id="PF00005">
    <property type="entry name" value="ABC_tran"/>
    <property type="match status" value="2"/>
</dbReference>
<feature type="domain" description="ABC transporter" evidence="6">
    <location>
        <begin position="270"/>
        <end position="503"/>
    </location>
</feature>